<reference evidence="3" key="1">
    <citation type="journal article" date="2022" name="bioRxiv">
        <title>Sequencing and chromosome-scale assembly of the giantPleurodeles waltlgenome.</title>
        <authorList>
            <person name="Brown T."/>
            <person name="Elewa A."/>
            <person name="Iarovenko S."/>
            <person name="Subramanian E."/>
            <person name="Araus A.J."/>
            <person name="Petzold A."/>
            <person name="Susuki M."/>
            <person name="Suzuki K.-i.T."/>
            <person name="Hayashi T."/>
            <person name="Toyoda A."/>
            <person name="Oliveira C."/>
            <person name="Osipova E."/>
            <person name="Leigh N.D."/>
            <person name="Simon A."/>
            <person name="Yun M.H."/>
        </authorList>
    </citation>
    <scope>NUCLEOTIDE SEQUENCE</scope>
    <source>
        <strain evidence="3">20211129_DDA</strain>
        <tissue evidence="3">Liver</tissue>
    </source>
</reference>
<accession>A0AAV7RL30</accession>
<comment type="caution">
    <text evidence="3">The sequence shown here is derived from an EMBL/GenBank/DDBJ whole genome shotgun (WGS) entry which is preliminary data.</text>
</comment>
<evidence type="ECO:0000256" key="2">
    <source>
        <dbReference type="SAM" id="Phobius"/>
    </source>
</evidence>
<dbReference type="AlphaFoldDB" id="A0AAV7RL30"/>
<dbReference type="EMBL" id="JANPWB010000009">
    <property type="protein sequence ID" value="KAJ1151864.1"/>
    <property type="molecule type" value="Genomic_DNA"/>
</dbReference>
<feature type="compositionally biased region" description="Polar residues" evidence="1">
    <location>
        <begin position="99"/>
        <end position="115"/>
    </location>
</feature>
<name>A0AAV7RL30_PLEWA</name>
<evidence type="ECO:0000256" key="1">
    <source>
        <dbReference type="SAM" id="MobiDB-lite"/>
    </source>
</evidence>
<keyword evidence="4" id="KW-1185">Reference proteome</keyword>
<feature type="region of interest" description="Disordered" evidence="1">
    <location>
        <begin position="72"/>
        <end position="159"/>
    </location>
</feature>
<evidence type="ECO:0000313" key="3">
    <source>
        <dbReference type="EMBL" id="KAJ1151864.1"/>
    </source>
</evidence>
<keyword evidence="2" id="KW-0812">Transmembrane</keyword>
<keyword evidence="2" id="KW-1133">Transmembrane helix</keyword>
<feature type="transmembrane region" description="Helical" evidence="2">
    <location>
        <begin position="28"/>
        <end position="49"/>
    </location>
</feature>
<proteinExistence type="predicted"/>
<keyword evidence="2" id="KW-0472">Membrane</keyword>
<protein>
    <submittedName>
        <fullName evidence="3">Uncharacterized protein</fullName>
    </submittedName>
</protein>
<sequence length="188" mass="19965">MGDPHRDHPGRRQAARVRSVLPHQPCTAISLCGAFAAVGAVLIIGSCAVGGPRSPFSAPGSKTVCRCTSLTRHGARKHTGPTQTSKGALQRPHVERSPASRTTVSRPTPRSSRPQCSAAPALVASSPRSDRTFSGTRGPPRAQRQAPGKSGQGEQEDCFWPRAELSSKCPLRLPSWPHPFGALLLQDK</sequence>
<gene>
    <name evidence="3" type="ORF">NDU88_004643</name>
</gene>
<evidence type="ECO:0000313" key="4">
    <source>
        <dbReference type="Proteomes" id="UP001066276"/>
    </source>
</evidence>
<dbReference type="Proteomes" id="UP001066276">
    <property type="component" value="Chromosome 5"/>
</dbReference>
<organism evidence="3 4">
    <name type="scientific">Pleurodeles waltl</name>
    <name type="common">Iberian ribbed newt</name>
    <dbReference type="NCBI Taxonomy" id="8319"/>
    <lineage>
        <taxon>Eukaryota</taxon>
        <taxon>Metazoa</taxon>
        <taxon>Chordata</taxon>
        <taxon>Craniata</taxon>
        <taxon>Vertebrata</taxon>
        <taxon>Euteleostomi</taxon>
        <taxon>Amphibia</taxon>
        <taxon>Batrachia</taxon>
        <taxon>Caudata</taxon>
        <taxon>Salamandroidea</taxon>
        <taxon>Salamandridae</taxon>
        <taxon>Pleurodelinae</taxon>
        <taxon>Pleurodeles</taxon>
    </lineage>
</organism>